<dbReference type="Pfam" id="PF09830">
    <property type="entry name" value="ATP_transf"/>
    <property type="match status" value="1"/>
</dbReference>
<feature type="domain" description="ATP adenylyltransferase C-terminal" evidence="1">
    <location>
        <begin position="247"/>
        <end position="365"/>
    </location>
</feature>
<dbReference type="AlphaFoldDB" id="A0A8H5BDX5"/>
<name>A0A8H5BDX5_9AGAR</name>
<dbReference type="OrthoDB" id="10267950at2759"/>
<reference evidence="3 4" key="1">
    <citation type="journal article" date="2020" name="ISME J.">
        <title>Uncovering the hidden diversity of litter-decomposition mechanisms in mushroom-forming fungi.</title>
        <authorList>
            <person name="Floudas D."/>
            <person name="Bentzer J."/>
            <person name="Ahren D."/>
            <person name="Johansson T."/>
            <person name="Persson P."/>
            <person name="Tunlid A."/>
        </authorList>
    </citation>
    <scope>NUCLEOTIDE SEQUENCE [LARGE SCALE GENOMIC DNA]</scope>
    <source>
        <strain evidence="3 4">CBS 101986</strain>
    </source>
</reference>
<dbReference type="Gene3D" id="3.30.428.70">
    <property type="match status" value="1"/>
</dbReference>
<evidence type="ECO:0000313" key="3">
    <source>
        <dbReference type="EMBL" id="KAF5321575.1"/>
    </source>
</evidence>
<dbReference type="InterPro" id="IPR019200">
    <property type="entry name" value="ATP_adenylylTrfase_C"/>
</dbReference>
<evidence type="ECO:0000313" key="4">
    <source>
        <dbReference type="Proteomes" id="UP000567179"/>
    </source>
</evidence>
<keyword evidence="4" id="KW-1185">Reference proteome</keyword>
<dbReference type="InterPro" id="IPR043171">
    <property type="entry name" value="Ap4A_phos1/2-like"/>
</dbReference>
<dbReference type="InterPro" id="IPR009163">
    <property type="entry name" value="Ap4A_phos1/2"/>
</dbReference>
<evidence type="ECO:0000259" key="2">
    <source>
        <dbReference type="Pfam" id="PF19327"/>
    </source>
</evidence>
<dbReference type="PANTHER" id="PTHR38420:SF1">
    <property type="entry name" value="PUTATIVE (AFU_ORTHOLOGUE AFUA_5G14690)-RELATED"/>
    <property type="match status" value="1"/>
</dbReference>
<evidence type="ECO:0000259" key="1">
    <source>
        <dbReference type="Pfam" id="PF09830"/>
    </source>
</evidence>
<gene>
    <name evidence="3" type="ORF">D9619_001543</name>
</gene>
<dbReference type="GO" id="GO:0003877">
    <property type="term" value="F:ATP:ADP adenylyltransferase activity"/>
    <property type="evidence" value="ECO:0007669"/>
    <property type="project" value="InterPro"/>
</dbReference>
<organism evidence="3 4">
    <name type="scientific">Psilocybe cf. subviscida</name>
    <dbReference type="NCBI Taxonomy" id="2480587"/>
    <lineage>
        <taxon>Eukaryota</taxon>
        <taxon>Fungi</taxon>
        <taxon>Dikarya</taxon>
        <taxon>Basidiomycota</taxon>
        <taxon>Agaricomycotina</taxon>
        <taxon>Agaricomycetes</taxon>
        <taxon>Agaricomycetidae</taxon>
        <taxon>Agaricales</taxon>
        <taxon>Agaricineae</taxon>
        <taxon>Strophariaceae</taxon>
        <taxon>Psilocybe</taxon>
    </lineage>
</organism>
<proteinExistence type="predicted"/>
<feature type="domain" description="Ap4A phosphorylase 1/2 N-terminal" evidence="2">
    <location>
        <begin position="53"/>
        <end position="227"/>
    </location>
</feature>
<dbReference type="SUPFAM" id="SSF54197">
    <property type="entry name" value="HIT-like"/>
    <property type="match status" value="1"/>
</dbReference>
<dbReference type="Proteomes" id="UP000567179">
    <property type="component" value="Unassembled WGS sequence"/>
</dbReference>
<dbReference type="GO" id="GO:0005524">
    <property type="term" value="F:ATP binding"/>
    <property type="evidence" value="ECO:0007669"/>
    <property type="project" value="InterPro"/>
</dbReference>
<evidence type="ECO:0008006" key="5">
    <source>
        <dbReference type="Google" id="ProtNLM"/>
    </source>
</evidence>
<dbReference type="GO" id="GO:0009117">
    <property type="term" value="P:nucleotide metabolic process"/>
    <property type="evidence" value="ECO:0007669"/>
    <property type="project" value="InterPro"/>
</dbReference>
<protein>
    <recommendedName>
        <fullName evidence="5">HIT domain-containing protein</fullName>
    </recommendedName>
</protein>
<dbReference type="InterPro" id="IPR036265">
    <property type="entry name" value="HIT-like_sf"/>
</dbReference>
<dbReference type="Pfam" id="PF19327">
    <property type="entry name" value="Ap4A_phos_N"/>
    <property type="match status" value="1"/>
</dbReference>
<sequence>MLSSWVRRLTPRARHFSLPSTISRDNLPKRPTVLVHLLHTSPSLSMSKTHIDIINKVPAAFEKGLASGDLFFFPSTVEKHTESTVEYQIRLCPALQHKPTLPTPHFEPPASPTKKDKSFDPFAPPYNENLYVAELKDEESNEDFVILLNKYSVVPQHFLMVTKDFKSQGSPLMPSELVQTYLLLSAARKTGKKFFAFYNCGDNSGASQAHKHIQFIPLAEGEDGPPVEVLAKKAQISFPDRPFSLQQLSYANHCYRFPSGLADFSPDQLEGVMADAFLKLLDLAISTIRHDPDYPVGNPSYNVVITLDHMHIIPRRQENYILESNGEKVSVNALGFAGMLLVKSDEEMEDVKRETISKILRGVGLESVHELQVEGTALENPLNGLL</sequence>
<comment type="caution">
    <text evidence="3">The sequence shown here is derived from an EMBL/GenBank/DDBJ whole genome shotgun (WGS) entry which is preliminary data.</text>
</comment>
<dbReference type="InterPro" id="IPR045759">
    <property type="entry name" value="Ap4A_phos1/2_N"/>
</dbReference>
<dbReference type="PANTHER" id="PTHR38420">
    <property type="entry name" value="AP-4-A PHOSPHORYLASE II"/>
    <property type="match status" value="1"/>
</dbReference>
<accession>A0A8H5BDX5</accession>
<dbReference type="EMBL" id="JAACJJ010000028">
    <property type="protein sequence ID" value="KAF5321575.1"/>
    <property type="molecule type" value="Genomic_DNA"/>
</dbReference>